<dbReference type="GO" id="GO:0022857">
    <property type="term" value="F:transmembrane transporter activity"/>
    <property type="evidence" value="ECO:0007669"/>
    <property type="project" value="InterPro"/>
</dbReference>
<dbReference type="Pfam" id="PF01032">
    <property type="entry name" value="FecCD"/>
    <property type="match status" value="1"/>
</dbReference>
<dbReference type="PANTHER" id="PTHR30472:SF70">
    <property type="entry name" value="MOLYBDATE IMPORT SYSTEM PERMEASE PROTEIN MOLB"/>
    <property type="match status" value="1"/>
</dbReference>
<evidence type="ECO:0000313" key="10">
    <source>
        <dbReference type="Proteomes" id="UP000425960"/>
    </source>
</evidence>
<sequence>MKRAVAIPVLVAVVGVTALVSLTLGRYPVSLSDLVHFLGLPFSGSPALSDRKIQIIKNLLFDIRLPRVVAAMLIGASLSVSGAVFQSMFINPLVSPGLLGVLAGASFGAAVGMILAESWWVVQVSAFFFGLVAVSAALAMSTLNRGERLLMLILGGIISGALFTSLLSVVKYLADPYEQLPAIVYWLMGSLTAVDRTTVFSVCGPMVGAIVILILLSGYLNIMSMGDEEARALGVNVGLLRLGFIFLATVISALTVVLGGIIGWVGLLIPHIARMLVGPDNRILLPSAALIGAAYLLIADNIARLLFSVEIPIGILTSLVGIPFFAFVLRRTKKGSH</sequence>
<reference evidence="9 10" key="1">
    <citation type="submission" date="2019-11" db="EMBL/GenBank/DDBJ databases">
        <title>Comparative genomics of hydrocarbon-degrading Desulfosarcina strains.</title>
        <authorList>
            <person name="Watanabe M."/>
            <person name="Kojima H."/>
            <person name="Fukui M."/>
        </authorList>
    </citation>
    <scope>NUCLEOTIDE SEQUENCE [LARGE SCALE GENOMIC DNA]</scope>
    <source>
        <strain evidence="9 10">28bB2T</strain>
    </source>
</reference>
<dbReference type="Proteomes" id="UP000425960">
    <property type="component" value="Chromosome"/>
</dbReference>
<dbReference type="PANTHER" id="PTHR30472">
    <property type="entry name" value="FERRIC ENTEROBACTIN TRANSPORT SYSTEM PERMEASE PROTEIN"/>
    <property type="match status" value="1"/>
</dbReference>
<comment type="similarity">
    <text evidence="2">Belongs to the binding-protein-dependent transport system permease family. FecCD subfamily.</text>
</comment>
<dbReference type="EMBL" id="AP021876">
    <property type="protein sequence ID" value="BBO86467.1"/>
    <property type="molecule type" value="Genomic_DNA"/>
</dbReference>
<feature type="transmembrane region" description="Helical" evidence="8">
    <location>
        <begin position="199"/>
        <end position="222"/>
    </location>
</feature>
<feature type="transmembrane region" description="Helical" evidence="8">
    <location>
        <begin position="281"/>
        <end position="299"/>
    </location>
</feature>
<evidence type="ECO:0000256" key="6">
    <source>
        <dbReference type="ARBA" id="ARBA00022989"/>
    </source>
</evidence>
<keyword evidence="7 8" id="KW-0472">Membrane</keyword>
<feature type="transmembrane region" description="Helical" evidence="8">
    <location>
        <begin position="305"/>
        <end position="329"/>
    </location>
</feature>
<comment type="subcellular location">
    <subcellularLocation>
        <location evidence="1">Cell membrane</location>
        <topology evidence="1">Multi-pass membrane protein</topology>
    </subcellularLocation>
</comment>
<proteinExistence type="inferred from homology"/>
<evidence type="ECO:0000256" key="4">
    <source>
        <dbReference type="ARBA" id="ARBA00022475"/>
    </source>
</evidence>
<feature type="transmembrane region" description="Helical" evidence="8">
    <location>
        <begin position="97"/>
        <end position="116"/>
    </location>
</feature>
<name>A0A5K8A1U3_9BACT</name>
<dbReference type="GO" id="GO:0033214">
    <property type="term" value="P:siderophore-iron import into cell"/>
    <property type="evidence" value="ECO:0007669"/>
    <property type="project" value="TreeGrafter"/>
</dbReference>
<keyword evidence="3" id="KW-0813">Transport</keyword>
<feature type="transmembrane region" description="Helical" evidence="8">
    <location>
        <begin position="68"/>
        <end position="85"/>
    </location>
</feature>
<gene>
    <name evidence="9" type="ORF">DSCO28_70330</name>
</gene>
<protein>
    <submittedName>
        <fullName evidence="9">Iron ABC transporter permease</fullName>
    </submittedName>
</protein>
<evidence type="ECO:0000256" key="5">
    <source>
        <dbReference type="ARBA" id="ARBA00022692"/>
    </source>
</evidence>
<evidence type="ECO:0000256" key="7">
    <source>
        <dbReference type="ARBA" id="ARBA00023136"/>
    </source>
</evidence>
<feature type="transmembrane region" description="Helical" evidence="8">
    <location>
        <begin position="242"/>
        <end position="269"/>
    </location>
</feature>
<feature type="transmembrane region" description="Helical" evidence="8">
    <location>
        <begin position="122"/>
        <end position="142"/>
    </location>
</feature>
<dbReference type="RefSeq" id="WP_155325745.1">
    <property type="nucleotide sequence ID" value="NZ_AP021876.1"/>
</dbReference>
<feature type="transmembrane region" description="Helical" evidence="8">
    <location>
        <begin position="149"/>
        <end position="170"/>
    </location>
</feature>
<accession>A0A5K8A1U3</accession>
<evidence type="ECO:0000256" key="3">
    <source>
        <dbReference type="ARBA" id="ARBA00022448"/>
    </source>
</evidence>
<evidence type="ECO:0000256" key="1">
    <source>
        <dbReference type="ARBA" id="ARBA00004651"/>
    </source>
</evidence>
<dbReference type="InterPro" id="IPR037294">
    <property type="entry name" value="ABC_BtuC-like"/>
</dbReference>
<dbReference type="CDD" id="cd06550">
    <property type="entry name" value="TM_ABC_iron-siderophores_like"/>
    <property type="match status" value="1"/>
</dbReference>
<dbReference type="GO" id="GO:0005886">
    <property type="term" value="C:plasma membrane"/>
    <property type="evidence" value="ECO:0007669"/>
    <property type="project" value="UniProtKB-SubCell"/>
</dbReference>
<dbReference type="AlphaFoldDB" id="A0A5K8A1U3"/>
<evidence type="ECO:0000313" key="9">
    <source>
        <dbReference type="EMBL" id="BBO86467.1"/>
    </source>
</evidence>
<keyword evidence="5 8" id="KW-0812">Transmembrane</keyword>
<dbReference type="KEGG" id="dov:DSCO28_70330"/>
<evidence type="ECO:0000256" key="8">
    <source>
        <dbReference type="SAM" id="Phobius"/>
    </source>
</evidence>
<keyword evidence="6 8" id="KW-1133">Transmembrane helix</keyword>
<organism evidence="9 10">
    <name type="scientific">Desulfosarcina ovata subsp. sediminis</name>
    <dbReference type="NCBI Taxonomy" id="885957"/>
    <lineage>
        <taxon>Bacteria</taxon>
        <taxon>Pseudomonadati</taxon>
        <taxon>Thermodesulfobacteriota</taxon>
        <taxon>Desulfobacteria</taxon>
        <taxon>Desulfobacterales</taxon>
        <taxon>Desulfosarcinaceae</taxon>
        <taxon>Desulfosarcina</taxon>
    </lineage>
</organism>
<evidence type="ECO:0000256" key="2">
    <source>
        <dbReference type="ARBA" id="ARBA00007935"/>
    </source>
</evidence>
<dbReference type="SUPFAM" id="SSF81345">
    <property type="entry name" value="ABC transporter involved in vitamin B12 uptake, BtuC"/>
    <property type="match status" value="1"/>
</dbReference>
<keyword evidence="4" id="KW-1003">Cell membrane</keyword>
<dbReference type="InterPro" id="IPR000522">
    <property type="entry name" value="ABC_transptr_permease_BtuC"/>
</dbReference>
<dbReference type="Gene3D" id="1.10.3470.10">
    <property type="entry name" value="ABC transporter involved in vitamin B12 uptake, BtuC"/>
    <property type="match status" value="1"/>
</dbReference>
<dbReference type="FunFam" id="1.10.3470.10:FF:000001">
    <property type="entry name" value="Vitamin B12 ABC transporter permease BtuC"/>
    <property type="match status" value="1"/>
</dbReference>